<protein>
    <recommendedName>
        <fullName evidence="7">EamA domain-containing protein</fullName>
    </recommendedName>
</protein>
<evidence type="ECO:0000256" key="2">
    <source>
        <dbReference type="ARBA" id="ARBA00022692"/>
    </source>
</evidence>
<keyword evidence="4 5" id="KW-0472">Membrane</keyword>
<dbReference type="GO" id="GO:0000139">
    <property type="term" value="C:Golgi membrane"/>
    <property type="evidence" value="ECO:0007669"/>
    <property type="project" value="InterPro"/>
</dbReference>
<evidence type="ECO:0000256" key="4">
    <source>
        <dbReference type="ARBA" id="ARBA00023136"/>
    </source>
</evidence>
<feature type="transmembrane region" description="Helical" evidence="5">
    <location>
        <begin position="237"/>
        <end position="257"/>
    </location>
</feature>
<feature type="transmembrane region" description="Helical" evidence="5">
    <location>
        <begin position="165"/>
        <end position="186"/>
    </location>
</feature>
<reference evidence="6" key="1">
    <citation type="submission" date="2021-01" db="EMBL/GenBank/DDBJ databases">
        <authorList>
            <person name="Corre E."/>
            <person name="Pelletier E."/>
            <person name="Niang G."/>
            <person name="Scheremetjew M."/>
            <person name="Finn R."/>
            <person name="Kale V."/>
            <person name="Holt S."/>
            <person name="Cochrane G."/>
            <person name="Meng A."/>
            <person name="Brown T."/>
            <person name="Cohen L."/>
        </authorList>
    </citation>
    <scope>NUCLEOTIDE SEQUENCE</scope>
    <source>
        <strain evidence="6">RCC3387</strain>
    </source>
</reference>
<dbReference type="GO" id="GO:0015165">
    <property type="term" value="F:pyrimidine nucleotide-sugar transmembrane transporter activity"/>
    <property type="evidence" value="ECO:0007669"/>
    <property type="project" value="InterPro"/>
</dbReference>
<gene>
    <name evidence="6" type="ORF">BRAN1462_LOCUS3130</name>
</gene>
<accession>A0A7S2HMB7</accession>
<evidence type="ECO:0000256" key="3">
    <source>
        <dbReference type="ARBA" id="ARBA00022989"/>
    </source>
</evidence>
<dbReference type="PANTHER" id="PTHR10231">
    <property type="entry name" value="NUCLEOTIDE-SUGAR TRANSMEMBRANE TRANSPORTER"/>
    <property type="match status" value="1"/>
</dbReference>
<dbReference type="Pfam" id="PF04142">
    <property type="entry name" value="Nuc_sug_transp"/>
    <property type="match status" value="1"/>
</dbReference>
<feature type="transmembrane region" description="Helical" evidence="5">
    <location>
        <begin position="73"/>
        <end position="94"/>
    </location>
</feature>
<evidence type="ECO:0000256" key="5">
    <source>
        <dbReference type="SAM" id="Phobius"/>
    </source>
</evidence>
<name>A0A7S2HMB7_9DINO</name>
<evidence type="ECO:0000256" key="1">
    <source>
        <dbReference type="ARBA" id="ARBA00004141"/>
    </source>
</evidence>
<evidence type="ECO:0008006" key="7">
    <source>
        <dbReference type="Google" id="ProtNLM"/>
    </source>
</evidence>
<keyword evidence="3 5" id="KW-1133">Transmembrane helix</keyword>
<organism evidence="6">
    <name type="scientific">Zooxanthella nutricula</name>
    <dbReference type="NCBI Taxonomy" id="1333877"/>
    <lineage>
        <taxon>Eukaryota</taxon>
        <taxon>Sar</taxon>
        <taxon>Alveolata</taxon>
        <taxon>Dinophyceae</taxon>
        <taxon>Peridiniales</taxon>
        <taxon>Peridiniales incertae sedis</taxon>
        <taxon>Zooxanthella</taxon>
    </lineage>
</organism>
<proteinExistence type="predicted"/>
<keyword evidence="2 5" id="KW-0812">Transmembrane</keyword>
<feature type="transmembrane region" description="Helical" evidence="5">
    <location>
        <begin position="288"/>
        <end position="305"/>
    </location>
</feature>
<comment type="subcellular location">
    <subcellularLocation>
        <location evidence="1">Membrane</location>
        <topology evidence="1">Multi-pass membrane protein</topology>
    </subcellularLocation>
</comment>
<evidence type="ECO:0000313" key="6">
    <source>
        <dbReference type="EMBL" id="CAD9494604.1"/>
    </source>
</evidence>
<dbReference type="AlphaFoldDB" id="A0A7S2HMB7"/>
<dbReference type="EMBL" id="HBGW01004769">
    <property type="protein sequence ID" value="CAD9494604.1"/>
    <property type="molecule type" value="Transcribed_RNA"/>
</dbReference>
<sequence>MFVVANTKPEPGELVRRGHSESESFGCQGSFRVMHERLFSSRALWKLAKLWPVGACYGIGDLLQAFACNSASAPVVLVIGQCKLLVTALLSVVIIRGDACFQWGQLFIITFAAIAAASNGASNAATQVAKAGEVWGAMLAGAKALLSSSGAVLSEGFYKEDKDGFWVMSFRVQFMMLTTSLFMLLLPWNEGETPSLGTFFSGGRYPLCAADGFPACSPLEGGECKCVDRLGWDSRTVLSMCLIAVNGMVTGLTLKYLSALSKAICNVVGLAVFYPMYVVLGFKAFDLTQAAILVVIVVSTGMYTQENARKKANKKAEADKCADRVLHIGDPRSAKEGSIATQRAQDLAA</sequence>
<feature type="transmembrane region" description="Helical" evidence="5">
    <location>
        <begin position="264"/>
        <end position="282"/>
    </location>
</feature>
<dbReference type="InterPro" id="IPR007271">
    <property type="entry name" value="Nuc_sug_transpt"/>
</dbReference>
<feature type="transmembrane region" description="Helical" evidence="5">
    <location>
        <begin position="106"/>
        <end position="122"/>
    </location>
</feature>